<comment type="subcellular location">
    <subcellularLocation>
        <location evidence="1 10">Cell outer membrane</location>
        <topology evidence="1 10">Multi-pass membrane protein</topology>
    </subcellularLocation>
</comment>
<evidence type="ECO:0000256" key="4">
    <source>
        <dbReference type="ARBA" id="ARBA00022692"/>
    </source>
</evidence>
<dbReference type="GO" id="GO:0015344">
    <property type="term" value="F:siderophore uptake transmembrane transporter activity"/>
    <property type="evidence" value="ECO:0007669"/>
    <property type="project" value="TreeGrafter"/>
</dbReference>
<accession>A0A2T5C2A5</accession>
<dbReference type="Gene3D" id="2.60.40.1120">
    <property type="entry name" value="Carboxypeptidase-like, regulatory domain"/>
    <property type="match status" value="1"/>
</dbReference>
<dbReference type="AlphaFoldDB" id="A0A2T5C2A5"/>
<dbReference type="Pfam" id="PF13715">
    <property type="entry name" value="CarbopepD_reg_2"/>
    <property type="match status" value="1"/>
</dbReference>
<keyword evidence="5" id="KW-0732">Signal</keyword>
<keyword evidence="2 10" id="KW-0813">Transport</keyword>
<evidence type="ECO:0000256" key="2">
    <source>
        <dbReference type="ARBA" id="ARBA00022448"/>
    </source>
</evidence>
<evidence type="ECO:0000256" key="8">
    <source>
        <dbReference type="ARBA" id="ARBA00023170"/>
    </source>
</evidence>
<keyword evidence="16" id="KW-1185">Reference proteome</keyword>
<feature type="compositionally biased region" description="Basic and acidic residues" evidence="12">
    <location>
        <begin position="333"/>
        <end position="352"/>
    </location>
</feature>
<protein>
    <submittedName>
        <fullName evidence="15">Iron complex outermembrane receptor protein</fullName>
    </submittedName>
</protein>
<dbReference type="SUPFAM" id="SSF49464">
    <property type="entry name" value="Carboxypeptidase regulatory domain-like"/>
    <property type="match status" value="1"/>
</dbReference>
<evidence type="ECO:0000256" key="12">
    <source>
        <dbReference type="SAM" id="MobiDB-lite"/>
    </source>
</evidence>
<sequence>MKHSILTVLAVLFLLLRNTVALPIENTGKTSLSGSVLDAETREPLPAVTIYFPEIKTGTLTDEQGNFQLHNLPQARLTVQLSLIGYESISKMLDLKTINSVSFELSEAITEISEVVITGQPGLIEQKRTASPISVVPKTELLQNTSTNIIDALAKQPGVSQITTGAGISKPVIRGLGYNRVIVINNGIRQEGQQWGDEHGVEIDEYGVNHVEILKGPASLAFGSDAMAGVINLISAPTVPEGNIRGAVMTNYQTNNGLFGYSANAAGNNEGFIWDARISGKRAHDYQNNIDNWVENSAFRENAASLLVGLNQSWGYSHLTLSLYNLEPGIVGEGHHHHDGETAEEHEQERKPKSYQPEAPFQKINHYKMAWNSKLFVGQGNLQTTLGFQQNNRKEFESADAYGLYFKLNTLSYDLKYTLPTANNWTLTGGMGGMWQQSKNEGSEFLVPAYQLFDAGIFAIAHKQINRLDLSGGLRFDRRHIDSDPLYLDASDEPTMENTAGATARFSAFDSSFTGFSASLGASYQLSSSVYTKLNISRGFRAPNIAELGSNGAHEGTSRYEIGNTALKPENSLQFDWGIGLDSKHVSAELNLFHNHVNHYIYSHKLQNVAETDSLINEVPVFKFTGGDANLYGGEFFIDIHPHPLDFLHFQNTFSYTRGKLVNQTTEATNLPLIPPARWISEIKVDFKKINRWLQNSWLNFGLEHNWKQDRYYAAYNTETATAAYTLLNAGVGTDIVGKHRKWASLYISCRNLTDKAYQSHLSRLKYTGHNDETGREGYFNRGRNFSVKLIVPFGTKL</sequence>
<organism evidence="15 16">
    <name type="scientific">Mangrovibacterium marinum</name>
    <dbReference type="NCBI Taxonomy" id="1639118"/>
    <lineage>
        <taxon>Bacteria</taxon>
        <taxon>Pseudomonadati</taxon>
        <taxon>Bacteroidota</taxon>
        <taxon>Bacteroidia</taxon>
        <taxon>Marinilabiliales</taxon>
        <taxon>Prolixibacteraceae</taxon>
        <taxon>Mangrovibacterium</taxon>
    </lineage>
</organism>
<proteinExistence type="inferred from homology"/>
<dbReference type="InterPro" id="IPR039426">
    <property type="entry name" value="TonB-dep_rcpt-like"/>
</dbReference>
<feature type="region of interest" description="Disordered" evidence="12">
    <location>
        <begin position="332"/>
        <end position="355"/>
    </location>
</feature>
<keyword evidence="8 15" id="KW-0675">Receptor</keyword>
<evidence type="ECO:0000256" key="11">
    <source>
        <dbReference type="RuleBase" id="RU003357"/>
    </source>
</evidence>
<dbReference type="SUPFAM" id="SSF56935">
    <property type="entry name" value="Porins"/>
    <property type="match status" value="1"/>
</dbReference>
<evidence type="ECO:0000313" key="16">
    <source>
        <dbReference type="Proteomes" id="UP000243525"/>
    </source>
</evidence>
<comment type="caution">
    <text evidence="15">The sequence shown here is derived from an EMBL/GenBank/DDBJ whole genome shotgun (WGS) entry which is preliminary data.</text>
</comment>
<dbReference type="Pfam" id="PF07715">
    <property type="entry name" value="Plug"/>
    <property type="match status" value="1"/>
</dbReference>
<reference evidence="15 16" key="1">
    <citation type="submission" date="2018-04" db="EMBL/GenBank/DDBJ databases">
        <title>Genomic Encyclopedia of Archaeal and Bacterial Type Strains, Phase II (KMG-II): from individual species to whole genera.</title>
        <authorList>
            <person name="Goeker M."/>
        </authorList>
    </citation>
    <scope>NUCLEOTIDE SEQUENCE [LARGE SCALE GENOMIC DNA]</scope>
    <source>
        <strain evidence="15 16">DSM 28823</strain>
    </source>
</reference>
<dbReference type="PANTHER" id="PTHR30069:SF29">
    <property type="entry name" value="HEMOGLOBIN AND HEMOGLOBIN-HAPTOGLOBIN-BINDING PROTEIN 1-RELATED"/>
    <property type="match status" value="1"/>
</dbReference>
<feature type="domain" description="TonB-dependent receptor plug" evidence="14">
    <location>
        <begin position="126"/>
        <end position="230"/>
    </location>
</feature>
<evidence type="ECO:0000256" key="5">
    <source>
        <dbReference type="ARBA" id="ARBA00022729"/>
    </source>
</evidence>
<evidence type="ECO:0000259" key="13">
    <source>
        <dbReference type="Pfam" id="PF00593"/>
    </source>
</evidence>
<gene>
    <name evidence="15" type="ORF">C8N47_107175</name>
</gene>
<dbReference type="RefSeq" id="WP_107822202.1">
    <property type="nucleotide sequence ID" value="NZ_OY782574.1"/>
</dbReference>
<dbReference type="Gene3D" id="2.170.130.10">
    <property type="entry name" value="TonB-dependent receptor, plug domain"/>
    <property type="match status" value="1"/>
</dbReference>
<evidence type="ECO:0000259" key="14">
    <source>
        <dbReference type="Pfam" id="PF07715"/>
    </source>
</evidence>
<keyword evidence="3 10" id="KW-1134">Transmembrane beta strand</keyword>
<evidence type="ECO:0000256" key="6">
    <source>
        <dbReference type="ARBA" id="ARBA00023077"/>
    </source>
</evidence>
<dbReference type="InterPro" id="IPR000531">
    <property type="entry name" value="Beta-barrel_TonB"/>
</dbReference>
<evidence type="ECO:0000256" key="3">
    <source>
        <dbReference type="ARBA" id="ARBA00022452"/>
    </source>
</evidence>
<name>A0A2T5C2A5_9BACT</name>
<keyword evidence="4 10" id="KW-0812">Transmembrane</keyword>
<evidence type="ECO:0000256" key="7">
    <source>
        <dbReference type="ARBA" id="ARBA00023136"/>
    </source>
</evidence>
<keyword evidence="7 10" id="KW-0472">Membrane</keyword>
<dbReference type="PANTHER" id="PTHR30069">
    <property type="entry name" value="TONB-DEPENDENT OUTER MEMBRANE RECEPTOR"/>
    <property type="match status" value="1"/>
</dbReference>
<dbReference type="GO" id="GO:0044718">
    <property type="term" value="P:siderophore transmembrane transport"/>
    <property type="evidence" value="ECO:0007669"/>
    <property type="project" value="TreeGrafter"/>
</dbReference>
<dbReference type="InterPro" id="IPR008969">
    <property type="entry name" value="CarboxyPept-like_regulatory"/>
</dbReference>
<evidence type="ECO:0000256" key="10">
    <source>
        <dbReference type="PROSITE-ProRule" id="PRU01360"/>
    </source>
</evidence>
<feature type="domain" description="TonB-dependent receptor-like beta-barrel" evidence="13">
    <location>
        <begin position="250"/>
        <end position="753"/>
    </location>
</feature>
<evidence type="ECO:0000256" key="1">
    <source>
        <dbReference type="ARBA" id="ARBA00004571"/>
    </source>
</evidence>
<keyword evidence="9 10" id="KW-0998">Cell outer membrane</keyword>
<dbReference type="Proteomes" id="UP000243525">
    <property type="component" value="Unassembled WGS sequence"/>
</dbReference>
<dbReference type="InterPro" id="IPR036942">
    <property type="entry name" value="Beta-barrel_TonB_sf"/>
</dbReference>
<dbReference type="EMBL" id="QAAD01000007">
    <property type="protein sequence ID" value="PTN08815.1"/>
    <property type="molecule type" value="Genomic_DNA"/>
</dbReference>
<dbReference type="InterPro" id="IPR037066">
    <property type="entry name" value="Plug_dom_sf"/>
</dbReference>
<evidence type="ECO:0000256" key="9">
    <source>
        <dbReference type="ARBA" id="ARBA00023237"/>
    </source>
</evidence>
<keyword evidence="6 11" id="KW-0798">TonB box</keyword>
<comment type="similarity">
    <text evidence="10 11">Belongs to the TonB-dependent receptor family.</text>
</comment>
<dbReference type="PROSITE" id="PS52016">
    <property type="entry name" value="TONB_DEPENDENT_REC_3"/>
    <property type="match status" value="1"/>
</dbReference>
<dbReference type="GO" id="GO:0009279">
    <property type="term" value="C:cell outer membrane"/>
    <property type="evidence" value="ECO:0007669"/>
    <property type="project" value="UniProtKB-SubCell"/>
</dbReference>
<dbReference type="Gene3D" id="2.40.170.20">
    <property type="entry name" value="TonB-dependent receptor, beta-barrel domain"/>
    <property type="match status" value="1"/>
</dbReference>
<dbReference type="Pfam" id="PF00593">
    <property type="entry name" value="TonB_dep_Rec_b-barrel"/>
    <property type="match status" value="1"/>
</dbReference>
<dbReference type="InterPro" id="IPR012910">
    <property type="entry name" value="Plug_dom"/>
</dbReference>
<dbReference type="OrthoDB" id="9795928at2"/>
<evidence type="ECO:0000313" key="15">
    <source>
        <dbReference type="EMBL" id="PTN08815.1"/>
    </source>
</evidence>